<dbReference type="Proteomes" id="UP000798662">
    <property type="component" value="Chromosome 3"/>
</dbReference>
<organism evidence="1 2">
    <name type="scientific">Pyropia yezoensis</name>
    <name type="common">Susabi-nori</name>
    <name type="synonym">Porphyra yezoensis</name>
    <dbReference type="NCBI Taxonomy" id="2788"/>
    <lineage>
        <taxon>Eukaryota</taxon>
        <taxon>Rhodophyta</taxon>
        <taxon>Bangiophyceae</taxon>
        <taxon>Bangiales</taxon>
        <taxon>Bangiaceae</taxon>
        <taxon>Pyropia</taxon>
    </lineage>
</organism>
<proteinExistence type="predicted"/>
<gene>
    <name evidence="1" type="ORF">I4F81_009686</name>
</gene>
<comment type="caution">
    <text evidence="1">The sequence shown here is derived from an EMBL/GenBank/DDBJ whole genome shotgun (WGS) entry which is preliminary data.</text>
</comment>
<sequence length="365" mass="40432">MVVVVVAGVGMAGLAAATGVPTPLLRGGRAGVVSWVPIEEFTDEWATFNHSKWHDNSTTWSGRAPSAFDPANVHTREGRLDLVSRYDPTYAFPCNPPNTENQTAAYGNWTTAMVESRHMVRYGFFEVRSKPGNGVISSAFWLSWNTDTDWTELDVYELGGNATGGPGPGFPYILFMNTHVFRRTGTDITPDTVLSEPCHYVARIPLISRYNVYALDWNAWTISWLFNGRVVRVTENVYHQQDLVLKLDSETMPTWFGLPSGNWRNQTYSVLYLRAWSRTARHVRNDGDGDGTTCHVRTITESRVAPARGHARISKYALQRAPSPGSKQVAGLAEPVPVKGWGAFLGRGPIGRGERFFPPTRVGAA</sequence>
<dbReference type="EMBL" id="CM020620">
    <property type="protein sequence ID" value="KAK1867178.1"/>
    <property type="molecule type" value="Genomic_DNA"/>
</dbReference>
<keyword evidence="2" id="KW-1185">Reference proteome</keyword>
<name>A0ACC3CBF7_PYRYE</name>
<evidence type="ECO:0000313" key="2">
    <source>
        <dbReference type="Proteomes" id="UP000798662"/>
    </source>
</evidence>
<protein>
    <submittedName>
        <fullName evidence="1">Uncharacterized protein</fullName>
    </submittedName>
</protein>
<evidence type="ECO:0000313" key="1">
    <source>
        <dbReference type="EMBL" id="KAK1867178.1"/>
    </source>
</evidence>
<accession>A0ACC3CBF7</accession>
<reference evidence="1" key="1">
    <citation type="submission" date="2019-11" db="EMBL/GenBank/DDBJ databases">
        <title>Nori genome reveals adaptations in red seaweeds to the harsh intertidal environment.</title>
        <authorList>
            <person name="Wang D."/>
            <person name="Mao Y."/>
        </authorList>
    </citation>
    <scope>NUCLEOTIDE SEQUENCE</scope>
    <source>
        <tissue evidence="1">Gametophyte</tissue>
    </source>
</reference>